<evidence type="ECO:0000313" key="4">
    <source>
        <dbReference type="EMBL" id="MBU2713078.1"/>
    </source>
</evidence>
<dbReference type="InterPro" id="IPR007844">
    <property type="entry name" value="AsmA"/>
</dbReference>
<keyword evidence="5" id="KW-1185">Reference proteome</keyword>
<proteinExistence type="predicted"/>
<feature type="region of interest" description="Disordered" evidence="1">
    <location>
        <begin position="126"/>
        <end position="159"/>
    </location>
</feature>
<evidence type="ECO:0000256" key="1">
    <source>
        <dbReference type="SAM" id="MobiDB-lite"/>
    </source>
</evidence>
<feature type="compositionally biased region" description="Polar residues" evidence="1">
    <location>
        <begin position="127"/>
        <end position="159"/>
    </location>
</feature>
<comment type="caution">
    <text evidence="4">The sequence shown here is derived from an EMBL/GenBank/DDBJ whole genome shotgun (WGS) entry which is preliminary data.</text>
</comment>
<reference evidence="4 5" key="1">
    <citation type="submission" date="2021-04" db="EMBL/GenBank/DDBJ databases">
        <authorList>
            <person name="Pira H."/>
            <person name="Risdian C."/>
            <person name="Wink J."/>
        </authorList>
    </citation>
    <scope>NUCLEOTIDE SEQUENCE [LARGE SCALE GENOMIC DNA]</scope>
    <source>
        <strain evidence="4 5">WH53</strain>
    </source>
</reference>
<sequence>MKSVIKISLGVIFTLILLVVVAILALNFFIDADQYKKTIRTIVKDNTGLTLDIDGPLELSFFPALGFSANKLTVTTPKEEKLVLVEYAQVEVELFPLLSNELKVTALNVEGAEVNLVKDKKGVPNWQIETTKPQNKPASKTTPIETPEQDSNITSNTEKNTTELNISAVSLKNITLNYQDQQKSQTFNLKNLNVSASNIANSQFFPIKISFSSSGNKPDFKLDEKVRTDFLFDLKQQRFELKGLSLSSQGQLTAEKKPFVINLDVSAEKIELASQAQQINIKNLTLSDKQLTAKSNISLTNFIKPTVKGDIALSVDNLPDWLLGLGINYKPANPDALNKLTFNSQINGDAGNIVLDKLNLTAGEFKLDGKVTLANIVKQPRYEFDLKGNDLVVDHFTPAASSATNSSASTAKPEKNAPTKTSTQVKTVDNTPILPVDTLRQLNLKGKLHLNSLTQQKTKLEDVNLSINANNGKIQLSPVTAKTLGGTINKTVAIDVTKKTPMINVTAKANNINVHQALMNYADLNALTGAANLTGQFSTKGNTKTQLIQSLNGQANFAIANGELTQTNVDKILCKAIAKVRKEKVSKKDWGTSTPFKDMSGQIIIRNGVVDNQKLIAKLEQLNIDGYGTVNLLTESLDYRLGLTITGTQSDAGEEACQINKRYANIRWPIRCQGAFSDKELCGIDQEKIGEIAASQVKSELERKIDKKLEEKPELKPVGDLLKRFLD</sequence>
<name>A0ABS5ZG99_9GAMM</name>
<organism evidence="4 5">
    <name type="scientific">Zooshikella harenae</name>
    <dbReference type="NCBI Taxonomy" id="2827238"/>
    <lineage>
        <taxon>Bacteria</taxon>
        <taxon>Pseudomonadati</taxon>
        <taxon>Pseudomonadota</taxon>
        <taxon>Gammaproteobacteria</taxon>
        <taxon>Oceanospirillales</taxon>
        <taxon>Zooshikellaceae</taxon>
        <taxon>Zooshikella</taxon>
    </lineage>
</organism>
<dbReference type="PANTHER" id="PTHR30441:SF4">
    <property type="entry name" value="PROTEIN ASMA"/>
    <property type="match status" value="1"/>
</dbReference>
<dbReference type="EMBL" id="JAGSOY010000060">
    <property type="protein sequence ID" value="MBU2713078.1"/>
    <property type="molecule type" value="Genomic_DNA"/>
</dbReference>
<keyword evidence="2" id="KW-1133">Transmembrane helix</keyword>
<keyword evidence="2" id="KW-0812">Transmembrane</keyword>
<dbReference type="RefSeq" id="WP_215821313.1">
    <property type="nucleotide sequence ID" value="NZ_JAGSOY010000060.1"/>
</dbReference>
<accession>A0ABS5ZG99</accession>
<evidence type="ECO:0000313" key="5">
    <source>
        <dbReference type="Proteomes" id="UP000690515"/>
    </source>
</evidence>
<feature type="transmembrane region" description="Helical" evidence="2">
    <location>
        <begin position="7"/>
        <end position="30"/>
    </location>
</feature>
<feature type="compositionally biased region" description="Low complexity" evidence="1">
    <location>
        <begin position="401"/>
        <end position="411"/>
    </location>
</feature>
<dbReference type="PANTHER" id="PTHR30441">
    <property type="entry name" value="DUF748 DOMAIN-CONTAINING PROTEIN"/>
    <property type="match status" value="1"/>
</dbReference>
<feature type="domain" description="AsmA" evidence="3">
    <location>
        <begin position="1"/>
        <end position="614"/>
    </location>
</feature>
<evidence type="ECO:0000256" key="2">
    <source>
        <dbReference type="SAM" id="Phobius"/>
    </source>
</evidence>
<dbReference type="Proteomes" id="UP000690515">
    <property type="component" value="Unassembled WGS sequence"/>
</dbReference>
<dbReference type="Pfam" id="PF05170">
    <property type="entry name" value="AsmA"/>
    <property type="match status" value="1"/>
</dbReference>
<dbReference type="InterPro" id="IPR052894">
    <property type="entry name" value="AsmA-related"/>
</dbReference>
<evidence type="ECO:0000259" key="3">
    <source>
        <dbReference type="Pfam" id="PF05170"/>
    </source>
</evidence>
<keyword evidence="2" id="KW-0472">Membrane</keyword>
<gene>
    <name evidence="4" type="ORF">KCG35_18590</name>
</gene>
<protein>
    <submittedName>
        <fullName evidence="4">AsmA family protein</fullName>
    </submittedName>
</protein>
<feature type="region of interest" description="Disordered" evidence="1">
    <location>
        <begin position="401"/>
        <end position="425"/>
    </location>
</feature>